<dbReference type="GO" id="GO:0005634">
    <property type="term" value="C:nucleus"/>
    <property type="evidence" value="ECO:0007669"/>
    <property type="project" value="UniProtKB-SubCell"/>
</dbReference>
<reference evidence="10" key="3">
    <citation type="submission" date="2023-05" db="EMBL/GenBank/DDBJ databases">
        <authorList>
            <person name="Smith C.H."/>
        </authorList>
    </citation>
    <scope>NUCLEOTIDE SEQUENCE</scope>
    <source>
        <strain evidence="10">CHS0354</strain>
        <tissue evidence="10">Mantle</tissue>
    </source>
</reference>
<dbReference type="CDD" id="cd02903">
    <property type="entry name" value="Macro_BAL-like"/>
    <property type="match status" value="1"/>
</dbReference>
<dbReference type="InterPro" id="IPR034464">
    <property type="entry name" value="PAR10_RRM1_2"/>
</dbReference>
<dbReference type="InterPro" id="IPR035979">
    <property type="entry name" value="RBD_domain_sf"/>
</dbReference>
<dbReference type="CDD" id="cd12547">
    <property type="entry name" value="RRM1_2_PAR10"/>
    <property type="match status" value="4"/>
</dbReference>
<keyword evidence="4" id="KW-0520">NAD</keyword>
<organism evidence="10 11">
    <name type="scientific">Potamilus streckersoni</name>
    <dbReference type="NCBI Taxonomy" id="2493646"/>
    <lineage>
        <taxon>Eukaryota</taxon>
        <taxon>Metazoa</taxon>
        <taxon>Spiralia</taxon>
        <taxon>Lophotrochozoa</taxon>
        <taxon>Mollusca</taxon>
        <taxon>Bivalvia</taxon>
        <taxon>Autobranchia</taxon>
        <taxon>Heteroconchia</taxon>
        <taxon>Palaeoheterodonta</taxon>
        <taxon>Unionida</taxon>
        <taxon>Unionoidea</taxon>
        <taxon>Unionidae</taxon>
        <taxon>Ambleminae</taxon>
        <taxon>Lampsilini</taxon>
        <taxon>Potamilus</taxon>
    </lineage>
</organism>
<feature type="region of interest" description="Disordered" evidence="7">
    <location>
        <begin position="1"/>
        <end position="32"/>
    </location>
</feature>
<evidence type="ECO:0000256" key="4">
    <source>
        <dbReference type="ARBA" id="ARBA00023027"/>
    </source>
</evidence>
<dbReference type="SUPFAM" id="SSF54928">
    <property type="entry name" value="RNA-binding domain, RBD"/>
    <property type="match status" value="1"/>
</dbReference>
<evidence type="ECO:0000259" key="8">
    <source>
        <dbReference type="PROSITE" id="PS50102"/>
    </source>
</evidence>
<protein>
    <recommendedName>
        <fullName evidence="12">Poly [ADP-ribose] polymerase</fullName>
    </recommendedName>
</protein>
<feature type="domain" description="Macro" evidence="9">
    <location>
        <begin position="874"/>
        <end position="1057"/>
    </location>
</feature>
<dbReference type="SMART" id="SM00506">
    <property type="entry name" value="A1pp"/>
    <property type="match status" value="2"/>
</dbReference>
<dbReference type="GO" id="GO:0003723">
    <property type="term" value="F:RNA binding"/>
    <property type="evidence" value="ECO:0007669"/>
    <property type="project" value="UniProtKB-UniRule"/>
</dbReference>
<evidence type="ECO:0000313" key="10">
    <source>
        <dbReference type="EMBL" id="KAK3598397.1"/>
    </source>
</evidence>
<keyword evidence="6" id="KW-0694">RNA-binding</keyword>
<dbReference type="InterPro" id="IPR043472">
    <property type="entry name" value="Macro_dom-like"/>
</dbReference>
<dbReference type="Gene3D" id="3.30.70.330">
    <property type="match status" value="4"/>
</dbReference>
<dbReference type="EMBL" id="JAEAOA010001202">
    <property type="protein sequence ID" value="KAK3598397.1"/>
    <property type="molecule type" value="Genomic_DNA"/>
</dbReference>
<dbReference type="InterPro" id="IPR012677">
    <property type="entry name" value="Nucleotide-bd_a/b_plait_sf"/>
</dbReference>
<dbReference type="InterPro" id="IPR002589">
    <property type="entry name" value="Macro_dom"/>
</dbReference>
<dbReference type="GO" id="GO:0010629">
    <property type="term" value="P:negative regulation of gene expression"/>
    <property type="evidence" value="ECO:0007669"/>
    <property type="project" value="TreeGrafter"/>
</dbReference>
<dbReference type="InterPro" id="IPR000504">
    <property type="entry name" value="RRM_dom"/>
</dbReference>
<dbReference type="GO" id="GO:0003950">
    <property type="term" value="F:NAD+ poly-ADP-ribosyltransferase activity"/>
    <property type="evidence" value="ECO:0007669"/>
    <property type="project" value="TreeGrafter"/>
</dbReference>
<dbReference type="GO" id="GO:0005737">
    <property type="term" value="C:cytoplasm"/>
    <property type="evidence" value="ECO:0007669"/>
    <property type="project" value="TreeGrafter"/>
</dbReference>
<dbReference type="PANTHER" id="PTHR14453">
    <property type="entry name" value="PARP/ZINC FINGER CCCH TYPE DOMAIN CONTAINING PROTEIN"/>
    <property type="match status" value="1"/>
</dbReference>
<reference evidence="10" key="2">
    <citation type="journal article" date="2021" name="Genome Biol. Evol.">
        <title>Developing a high-quality reference genome for a parasitic bivalve with doubly uniparental inheritance (Bivalvia: Unionida).</title>
        <authorList>
            <person name="Smith C.H."/>
        </authorList>
    </citation>
    <scope>NUCLEOTIDE SEQUENCE</scope>
    <source>
        <strain evidence="10">CHS0354</strain>
        <tissue evidence="10">Mantle</tissue>
    </source>
</reference>
<keyword evidence="2" id="KW-0328">Glycosyltransferase</keyword>
<dbReference type="Gene3D" id="3.40.220.10">
    <property type="entry name" value="Leucine Aminopeptidase, subunit E, domain 1"/>
    <property type="match status" value="2"/>
</dbReference>
<dbReference type="Proteomes" id="UP001195483">
    <property type="component" value="Unassembled WGS sequence"/>
</dbReference>
<keyword evidence="3" id="KW-0808">Transferase</keyword>
<evidence type="ECO:0000256" key="2">
    <source>
        <dbReference type="ARBA" id="ARBA00022676"/>
    </source>
</evidence>
<dbReference type="InterPro" id="IPR057044">
    <property type="entry name" value="PARP14_KH_1"/>
</dbReference>
<evidence type="ECO:0000256" key="1">
    <source>
        <dbReference type="ARBA" id="ARBA00004123"/>
    </source>
</evidence>
<reference evidence="10" key="1">
    <citation type="journal article" date="2021" name="Genome Biol. Evol.">
        <title>A High-Quality Reference Genome for a Parasitic Bivalve with Doubly Uniparental Inheritance (Bivalvia: Unionida).</title>
        <authorList>
            <person name="Smith C.H."/>
        </authorList>
    </citation>
    <scope>NUCLEOTIDE SEQUENCE</scope>
    <source>
        <strain evidence="10">CHS0354</strain>
    </source>
</reference>
<dbReference type="InterPro" id="IPR057051">
    <property type="entry name" value="PARP14_RPM_1"/>
</dbReference>
<name>A0AAE0W2T3_9BIVA</name>
<dbReference type="SUPFAM" id="SSF52949">
    <property type="entry name" value="Macro domain-like"/>
    <property type="match status" value="2"/>
</dbReference>
<accession>A0AAE0W2T3</accession>
<evidence type="ECO:0008006" key="12">
    <source>
        <dbReference type="Google" id="ProtNLM"/>
    </source>
</evidence>
<dbReference type="InterPro" id="IPR052056">
    <property type="entry name" value="Mono-ARTD/PARP"/>
</dbReference>
<evidence type="ECO:0000256" key="5">
    <source>
        <dbReference type="ARBA" id="ARBA00023242"/>
    </source>
</evidence>
<dbReference type="PROSITE" id="PS50102">
    <property type="entry name" value="RRM"/>
    <property type="match status" value="1"/>
</dbReference>
<comment type="subcellular location">
    <subcellularLocation>
        <location evidence="1">Nucleus</location>
    </subcellularLocation>
</comment>
<evidence type="ECO:0000256" key="7">
    <source>
        <dbReference type="SAM" id="MobiDB-lite"/>
    </source>
</evidence>
<dbReference type="Pfam" id="PF23084">
    <property type="entry name" value="KH_PARP14_1"/>
    <property type="match status" value="1"/>
</dbReference>
<dbReference type="GO" id="GO:1990404">
    <property type="term" value="F:NAD+-protein mono-ADP-ribosyltransferase activity"/>
    <property type="evidence" value="ECO:0007669"/>
    <property type="project" value="TreeGrafter"/>
</dbReference>
<dbReference type="GO" id="GO:0070212">
    <property type="term" value="P:protein poly-ADP-ribosylation"/>
    <property type="evidence" value="ECO:0007669"/>
    <property type="project" value="TreeGrafter"/>
</dbReference>
<dbReference type="SMART" id="SM00360">
    <property type="entry name" value="RRM"/>
    <property type="match status" value="2"/>
</dbReference>
<dbReference type="GO" id="GO:0003714">
    <property type="term" value="F:transcription corepressor activity"/>
    <property type="evidence" value="ECO:0007669"/>
    <property type="project" value="TreeGrafter"/>
</dbReference>
<dbReference type="Pfam" id="PF23085">
    <property type="entry name" value="RRM_PARP14_3"/>
    <property type="match status" value="3"/>
</dbReference>
<feature type="domain" description="Macro" evidence="9">
    <location>
        <begin position="663"/>
        <end position="846"/>
    </location>
</feature>
<evidence type="ECO:0000256" key="3">
    <source>
        <dbReference type="ARBA" id="ARBA00022679"/>
    </source>
</evidence>
<sequence>MSKVVNWFKSPTEKGNEEEAAEENPLREKVSGSDHERCSDFFEGTEWKRNEDVVRVLQKRPLLFLKKQISVEEYIKEGEKEPPCRTIEVHGFTETAMLEMYFGNTEQSGGGKITSVKITDGVALLTFADQNVCKRVLQRKHKIDGSELQVSVHYESLGHISEDHNRSSFKSPKPVKLEGLEFAKMQFLMKSEANRTSIEKQLQDCFTVIQWPQTETDCTTLTCALTCDIQDCRKKAVFWPKQAEQNLNDVLKVISVNDIKVFQEIFETVLQNLQNLVISNPDGVALFVKKAEFSIQVVGYKAIATLVVSDIENIIKMAEADFDRHNKQTKESLTNLKHYQLKLLLAVKYPSKMEQKFNRLKVKINLNKKMIVFKGFMEDIRSAQVAMYEVVHNAAVSQLSNISEGRLCLYKSKQVKDYIVAKLKSKKLVGVWEVVGTDLNIYANSNEVVIQSTDIIDDSVKEYQKDLEPPLRFVVQSQQWNDNMINLDKQYQGKLHVVLALDFSKLCLYFTDDISGPLIKTVNYFLSQHRIFEKKVTCKSGTIRLIQRRKRDELDKIARDLAHYYVQIAIQLEVGFRIWGTQDGISHASFRLQKLIDMVKHRDHELQKPGIAGYMKGKGKDHIVTVENQIPCVILAREQEQYSFEENEKEMDNFVMPKMPVKLISNESSVHGNISIKVVKGEMAMEKVDVIVNTTSYSLDLTNGTVSQSLLKTGGQILQEECKMKYPNGIKDGDIAVTRGGKLDCQIVCHGALKSWCDETTNKKMLHELMKKCLDECEKGGFTRISFPALGTGHLNYPRNFVAKEMFQHIYTYSRDNPASSIKEVRFVVYRKDESTIKAFASEQQKWSSRGTRSGQYSLTAEECSIMPKVPVKLISNELSVHGNISIKVVKGEMANEEVDVIVNTTSYSLDLSNGAVSQSLLKKGGQILQEECKMKYLSGIKDGDIAVTRGGNLDCQIVCHGALKSWCDETTNKKILHELMKKCLDECEKGGFTSIAFPALGTGILNYPRHIVAKEMFQHIYTYSRDNPSSSIKEVRFVVYQKDQSTIKAFASEQQKWSSRETSHTAEDSIRPDDEDQVSDKLPLKSLQLRKAVAPINTVWIDVYAWEKSDLDDAISKLNYLLDNDFSADGFALPDIKTFNSEQKKQISVKESEEEEEKDPPNLTIEVHGLTERLNEDWLKMYFENSKRSGGGDVSGIEITDGIAFITFADEDIARRVAGRQHVVSGCTLDVKLYELTKCKSAQNLSWTTSNEPEESVTHCTIEVGGVTKRILETVQLYFENKKRSGGDEIVKFEYKEENKMAYITYKSEEVARRVAEHQHVVLGCTLDVILYKPPKHKSAQNLSWTTSNELEESVAHCTIQVRGVTKRILETVQLYFENKKRSGGDEIVKFEYKKENKMAYITYESEEVAKRVVSHGLHKVEGHTLEVKLCMPPPPRYEDRDKIGQTPGDFHFDRESSEWRIEIREIFLDEFCKERMEEFLSVKRNDLVMENLLQVILANNNKEALYIIMAYISKKWKEDFGDNTMTVWLGLDHRGGKTGEEVLVCFHSADIVSKFSKFLGLPVIYRRFDETEMEPLENRLQEKYQRVSFDKNDAATIKYLICEHGEHLFKIHNNLEAISASSVKSGKNGIIEQTSILLYCRLKGVIPYGEDFFPEKLGLDGKWYPTDIREGFFSLGMNPAQRQLSNPHPHFFNSPLRMGCSIGALGSDFAGTLGPFVRLDTNDLGFLTCAHVLGINSSLTQPSVMQPADSESGLSDGTRTCGTFIKEKFDSSAKIGVDAALVRIDQKNRNVDPGGFVWLGSHQLLSAGFSGSKSPSFEDGMVITNPDFEQLANKRVYKFGRTTGLTQGLFVLDGAMLKVHKASLSLPEGMPIPYGHFSNSFIMKGQFLVQKVGNDQFFSSGDSGAGVYVVKRKRGENKLALVGIAIGSITSGECAMTPIGSVLEALGLKESSIITEAGMETHQ</sequence>
<keyword evidence="5" id="KW-0539">Nucleus</keyword>
<feature type="domain" description="RRM" evidence="8">
    <location>
        <begin position="1164"/>
        <end position="1237"/>
    </location>
</feature>
<feature type="region of interest" description="Disordered" evidence="7">
    <location>
        <begin position="1059"/>
        <end position="1078"/>
    </location>
</feature>
<dbReference type="PANTHER" id="PTHR14453:SF102">
    <property type="entry name" value="PROTEIN MONO-ADP-RIBOSYLTRANSFERASE PARP14-LIKE"/>
    <property type="match status" value="1"/>
</dbReference>
<comment type="caution">
    <text evidence="10">The sequence shown here is derived from an EMBL/GenBank/DDBJ whole genome shotgun (WGS) entry which is preliminary data.</text>
</comment>
<keyword evidence="11" id="KW-1185">Reference proteome</keyword>
<evidence type="ECO:0000259" key="9">
    <source>
        <dbReference type="PROSITE" id="PS51154"/>
    </source>
</evidence>
<dbReference type="Pfam" id="PF23222">
    <property type="entry name" value="RRM_PARP14_1"/>
    <property type="match status" value="1"/>
</dbReference>
<dbReference type="PROSITE" id="PS51154">
    <property type="entry name" value="MACRO"/>
    <property type="match status" value="2"/>
</dbReference>
<evidence type="ECO:0000256" key="6">
    <source>
        <dbReference type="PROSITE-ProRule" id="PRU00176"/>
    </source>
</evidence>
<evidence type="ECO:0000313" key="11">
    <source>
        <dbReference type="Proteomes" id="UP001195483"/>
    </source>
</evidence>
<proteinExistence type="predicted"/>
<gene>
    <name evidence="10" type="ORF">CHS0354_019800</name>
</gene>
<dbReference type="Pfam" id="PF01661">
    <property type="entry name" value="Macro"/>
    <property type="match status" value="2"/>
</dbReference>